<accession>A0A1S3FCQ4</accession>
<reference evidence="8" key="1">
    <citation type="submission" date="2025-08" db="UniProtKB">
        <authorList>
            <consortium name="RefSeq"/>
        </authorList>
    </citation>
    <scope>IDENTIFICATION</scope>
    <source>
        <tissue evidence="8">Kidney</tissue>
    </source>
</reference>
<evidence type="ECO:0000256" key="4">
    <source>
        <dbReference type="SAM" id="Coils"/>
    </source>
</evidence>
<dbReference type="RefSeq" id="XP_012874388.1">
    <property type="nucleotide sequence ID" value="XM_013018934.1"/>
</dbReference>
<feature type="domain" description="DUF4200" evidence="6">
    <location>
        <begin position="68"/>
        <end position="186"/>
    </location>
</feature>
<evidence type="ECO:0000259" key="6">
    <source>
        <dbReference type="Pfam" id="PF13863"/>
    </source>
</evidence>
<dbReference type="Pfam" id="PF13863">
    <property type="entry name" value="DUF4200"/>
    <property type="match status" value="1"/>
</dbReference>
<feature type="coiled-coil region" evidence="4">
    <location>
        <begin position="302"/>
        <end position="365"/>
    </location>
</feature>
<dbReference type="GO" id="GO:0005929">
    <property type="term" value="C:cilium"/>
    <property type="evidence" value="ECO:0007669"/>
    <property type="project" value="UniProtKB-SubCell"/>
</dbReference>
<proteinExistence type="predicted"/>
<dbReference type="PANTHER" id="PTHR21683">
    <property type="entry name" value="COILED-COIL DOMAIN-CONTAINING PROTEIN 42 LIKE-2-LIKE-RELATED"/>
    <property type="match status" value="1"/>
</dbReference>
<sequence length="457" mass="52952">MVSEKVLNRSMKVYQKTTFSSRMKSRSHLGQLTFYSDPGGSLENMGLDPTLILRLTEGADAKKTLFDFINDQRSRFLLEYAVATKKNTIKKLDKCITTKENQLRKAEKKLQEDAIAFEEFLRENDQRSVDALKVAAQETLNKIQMTAELKKANMEMQVIKSDITKTEFLLREYMQYGYFLLKLSPKHWQIQQTLKKEQAQKSNIVLPKIVPKSTGSSHKKHHRVDGSEKTSSDEHYSVKANKGKHLKKVNLIPEAKKSFSRPDSSSSEDSLDFILDNDINFALEPEIYFNEPEELLQVLTELEEQNLNLVQYSQEIDENLDEVNRREKIIQDKINANVSFLLEHKEMLKAQCVREEEKAAELELRSRLFSFGEFNSDTQEKLIQSLSKKINQVYTMCIGEAEVGSMTAVQKLVKVENRLVELSDLIESIPKENMEAIERIKQKERRQKYCQCLFIEV</sequence>
<dbReference type="KEGG" id="dord:105987627"/>
<keyword evidence="3" id="KW-0969">Cilium</keyword>
<dbReference type="FunCoup" id="A0A1S3FCQ4">
    <property type="interactions" value="51"/>
</dbReference>
<dbReference type="InParanoid" id="A0A1S3FCQ4"/>
<keyword evidence="2 4" id="KW-0175">Coiled coil</keyword>
<dbReference type="InterPro" id="IPR025252">
    <property type="entry name" value="DUF4200"/>
</dbReference>
<dbReference type="GO" id="GO:0005813">
    <property type="term" value="C:centrosome"/>
    <property type="evidence" value="ECO:0007669"/>
    <property type="project" value="TreeGrafter"/>
</dbReference>
<evidence type="ECO:0000313" key="7">
    <source>
        <dbReference type="Proteomes" id="UP000081671"/>
    </source>
</evidence>
<gene>
    <name evidence="8" type="primary">Ccdc38</name>
</gene>
<dbReference type="OrthoDB" id="10264063at2759"/>
<keyword evidence="7" id="KW-1185">Reference proteome</keyword>
<feature type="coiled-coil region" evidence="4">
    <location>
        <begin position="89"/>
        <end position="116"/>
    </location>
</feature>
<organism evidence="7 8">
    <name type="scientific">Dipodomys ordii</name>
    <name type="common">Ord's kangaroo rat</name>
    <dbReference type="NCBI Taxonomy" id="10020"/>
    <lineage>
        <taxon>Eukaryota</taxon>
        <taxon>Metazoa</taxon>
        <taxon>Chordata</taxon>
        <taxon>Craniata</taxon>
        <taxon>Vertebrata</taxon>
        <taxon>Euteleostomi</taxon>
        <taxon>Mammalia</taxon>
        <taxon>Eutheria</taxon>
        <taxon>Euarchontoglires</taxon>
        <taxon>Glires</taxon>
        <taxon>Rodentia</taxon>
        <taxon>Castorimorpha</taxon>
        <taxon>Heteromyidae</taxon>
        <taxon>Dipodomyinae</taxon>
        <taxon>Dipodomys</taxon>
    </lineage>
</organism>
<keyword evidence="3" id="KW-0966">Cell projection</keyword>
<protein>
    <submittedName>
        <fullName evidence="8">Coiled-coil domain-containing protein 38</fullName>
    </submittedName>
</protein>
<feature type="region of interest" description="Disordered" evidence="5">
    <location>
        <begin position="210"/>
        <end position="236"/>
    </location>
</feature>
<feature type="compositionally biased region" description="Basic and acidic residues" evidence="5">
    <location>
        <begin position="224"/>
        <end position="236"/>
    </location>
</feature>
<name>A0A1S3FCQ4_DIPOR</name>
<dbReference type="GeneID" id="105987627"/>
<dbReference type="Proteomes" id="UP000081671">
    <property type="component" value="Unplaced"/>
</dbReference>
<evidence type="ECO:0000256" key="1">
    <source>
        <dbReference type="ARBA" id="ARBA00004138"/>
    </source>
</evidence>
<evidence type="ECO:0000313" key="8">
    <source>
        <dbReference type="RefSeq" id="XP_012874388.1"/>
    </source>
</evidence>
<dbReference type="AlphaFoldDB" id="A0A1S3FCQ4"/>
<dbReference type="InterPro" id="IPR051147">
    <property type="entry name" value="CFAP_domain-containing"/>
</dbReference>
<comment type="subcellular location">
    <subcellularLocation>
        <location evidence="1">Cell projection</location>
        <location evidence="1">Cilium</location>
    </subcellularLocation>
</comment>
<evidence type="ECO:0000256" key="3">
    <source>
        <dbReference type="ARBA" id="ARBA00023069"/>
    </source>
</evidence>
<evidence type="ECO:0000256" key="2">
    <source>
        <dbReference type="ARBA" id="ARBA00023054"/>
    </source>
</evidence>
<dbReference type="PANTHER" id="PTHR21683:SF7">
    <property type="entry name" value="COILED-COIL DOMAIN-CONTAINING PROTEIN 38"/>
    <property type="match status" value="1"/>
</dbReference>
<dbReference type="CTD" id="120935"/>
<evidence type="ECO:0000256" key="5">
    <source>
        <dbReference type="SAM" id="MobiDB-lite"/>
    </source>
</evidence>